<evidence type="ECO:0000313" key="4">
    <source>
        <dbReference type="EMBL" id="MDR8020519.1"/>
    </source>
</evidence>
<feature type="domain" description="Transposase IS4-like" evidence="2">
    <location>
        <begin position="102"/>
        <end position="296"/>
    </location>
</feature>
<evidence type="ECO:0000259" key="3">
    <source>
        <dbReference type="Pfam" id="PF13340"/>
    </source>
</evidence>
<protein>
    <submittedName>
        <fullName evidence="4">IS5 family transposase</fullName>
    </submittedName>
</protein>
<feature type="region of interest" description="Disordered" evidence="1">
    <location>
        <begin position="114"/>
        <end position="149"/>
    </location>
</feature>
<gene>
    <name evidence="4" type="ORF">RIL96_13265</name>
</gene>
<dbReference type="Pfam" id="PF13340">
    <property type="entry name" value="DUF4096"/>
    <property type="match status" value="1"/>
</dbReference>
<feature type="region of interest" description="Disordered" evidence="1">
    <location>
        <begin position="231"/>
        <end position="256"/>
    </location>
</feature>
<name>A0ABU2DVI8_9MICC</name>
<dbReference type="InterPro" id="IPR025161">
    <property type="entry name" value="IS402-like_dom"/>
</dbReference>
<accession>A0ABU2DVI8</accession>
<evidence type="ECO:0000256" key="1">
    <source>
        <dbReference type="SAM" id="MobiDB-lite"/>
    </source>
</evidence>
<dbReference type="NCBIfam" id="NF033580">
    <property type="entry name" value="transpos_IS5_3"/>
    <property type="match status" value="1"/>
</dbReference>
<dbReference type="EMBL" id="JAVKGR010000052">
    <property type="protein sequence ID" value="MDR8020519.1"/>
    <property type="molecule type" value="Genomic_DNA"/>
</dbReference>
<dbReference type="PANTHER" id="PTHR30007">
    <property type="entry name" value="PHP DOMAIN PROTEIN"/>
    <property type="match status" value="1"/>
</dbReference>
<dbReference type="RefSeq" id="WP_310549490.1">
    <property type="nucleotide sequence ID" value="NZ_JAVKGR010000052.1"/>
</dbReference>
<feature type="domain" description="Insertion element IS402-like" evidence="3">
    <location>
        <begin position="12"/>
        <end position="86"/>
    </location>
</feature>
<proteinExistence type="predicted"/>
<dbReference type="Proteomes" id="UP001251870">
    <property type="component" value="Unassembled WGS sequence"/>
</dbReference>
<sequence length="303" mass="33823">MSTTITSRHRVLTDEQWERIEPLLPSNEGRKGHPFRDNRRIVEAMIYRARTGIPWRDLPREAFGPWQTTWKRYNKYAADGVWDSIHAQLLAEADEAGEIEWTVSVDSTINRAHQHGTNTRRPDQPTGAFANHKNLGGTEPEGHALGRSRGGLSTKIHAVVDARGLPIAIVTTGGQRHDGAMLEEILDEIRVPRIGPGRPRTRPNAVVADKAYSSGVTRRMLAARGIKTVIPQKSNEKNARKNKGSAGGRPPSLDDQAYRGRNIVERHFGLAKQWRGIATRYDKKARNYRAGVVLCAIIACLRT</sequence>
<keyword evidence="5" id="KW-1185">Reference proteome</keyword>
<comment type="caution">
    <text evidence="4">The sequence shown here is derived from an EMBL/GenBank/DDBJ whole genome shotgun (WGS) entry which is preliminary data.</text>
</comment>
<dbReference type="InterPro" id="IPR002559">
    <property type="entry name" value="Transposase_11"/>
</dbReference>
<organism evidence="4 5">
    <name type="scientific">Nesterenkonia aerolata</name>
    <dbReference type="NCBI Taxonomy" id="3074079"/>
    <lineage>
        <taxon>Bacteria</taxon>
        <taxon>Bacillati</taxon>
        <taxon>Actinomycetota</taxon>
        <taxon>Actinomycetes</taxon>
        <taxon>Micrococcales</taxon>
        <taxon>Micrococcaceae</taxon>
        <taxon>Nesterenkonia</taxon>
    </lineage>
</organism>
<dbReference type="Pfam" id="PF01609">
    <property type="entry name" value="DDE_Tnp_1"/>
    <property type="match status" value="1"/>
</dbReference>
<reference evidence="4 5" key="1">
    <citation type="submission" date="2023-09" db="EMBL/GenBank/DDBJ databases">
        <title>Description of three actinobacteria isolated from air of manufacturing shop in a pharmaceutical factory.</title>
        <authorList>
            <person name="Zhang D.-F."/>
        </authorList>
    </citation>
    <scope>NUCLEOTIDE SEQUENCE [LARGE SCALE GENOMIC DNA]</scope>
    <source>
        <strain evidence="4 5">LY-0111</strain>
    </source>
</reference>
<evidence type="ECO:0000259" key="2">
    <source>
        <dbReference type="Pfam" id="PF01609"/>
    </source>
</evidence>
<evidence type="ECO:0000313" key="5">
    <source>
        <dbReference type="Proteomes" id="UP001251870"/>
    </source>
</evidence>
<dbReference type="PANTHER" id="PTHR30007:SF1">
    <property type="entry name" value="BLR1914 PROTEIN"/>
    <property type="match status" value="1"/>
</dbReference>